<keyword evidence="3 6" id="KW-1133">Transmembrane helix</keyword>
<dbReference type="OrthoDB" id="5586090at2759"/>
<proteinExistence type="predicted"/>
<reference evidence="8 9" key="1">
    <citation type="submission" date="2016-03" db="EMBL/GenBank/DDBJ databases">
        <authorList>
            <person name="Ploux O."/>
        </authorList>
    </citation>
    <scope>NUCLEOTIDE SEQUENCE [LARGE SCALE GENOMIC DNA]</scope>
    <source>
        <strain evidence="8 9">UAMH 11012</strain>
    </source>
</reference>
<dbReference type="GO" id="GO:0012505">
    <property type="term" value="C:endomembrane system"/>
    <property type="evidence" value="ECO:0007669"/>
    <property type="project" value="UniProtKB-SubCell"/>
</dbReference>
<evidence type="ECO:0000313" key="9">
    <source>
        <dbReference type="Proteomes" id="UP000184330"/>
    </source>
</evidence>
<sequence length="619" mass="69071">MSVFDTPWMMSSTPSSSRRDEDGGPPALNDPNPPTTAVFSPASLSHGTSVNKQRSTILVHQKSPLLIATPPQITRALAYSHPFLLPLNKFAGLLTWTSGDPWESFLLVAAFWGVVSYGDVVMRYAGPLVVVMGLILGMYSRRYSPLSSTGWTGEKQNPIQKKGHKRIESEATSLKHQKTLDEIVETLKEFTSRCNLLLDPLLELTDFLSTQRTATSATTRPALTTLLIRILLVTPVWILFTFSPIRIITTKRIALFAGTMFLTWHSRPHRISRTILWRSATVRRVCHLVTGLHFAEVPVPQPVDGEKPNLPPRLKSDQQEKASLAATAAAKRRPDAPGVRFTFILYENQRRWVGLGWTTSLFAYERAAWTDEHLNPAPTKEEFELPDVEEGNARWRWVEGSQWLVEGAGDADEGGIKAKADATDGGQGWIYYDNKWQNGRRGVDGWGRYTRRRKWYRDAELVEVSPSTEITPPPTPTPTPASLSSSPDADRTPVRTNSNSHQTSTSMSSSPPDYNDTASINSLHSRDKVSLRSLSILEEKENDSKSLNSKSDKESLKSGKNENRSRRPSNLRRRGTETSVNSRMSVYSSRGSDDDISIASRPKVEDWGVGGDDLRMSLE</sequence>
<evidence type="ECO:0000256" key="3">
    <source>
        <dbReference type="ARBA" id="ARBA00022989"/>
    </source>
</evidence>
<dbReference type="PANTHER" id="PTHR31679">
    <property type="entry name" value="PEROXISOMAL MEMBRANE PROTEIN PEX30-RELATED"/>
    <property type="match status" value="1"/>
</dbReference>
<feature type="domain" description="Peroxin/Ferlin" evidence="7">
    <location>
        <begin position="338"/>
        <end position="406"/>
    </location>
</feature>
<feature type="compositionally biased region" description="Low complexity" evidence="5">
    <location>
        <begin position="1"/>
        <end position="16"/>
    </location>
</feature>
<feature type="compositionally biased region" description="Polar residues" evidence="5">
    <location>
        <begin position="577"/>
        <end position="590"/>
    </location>
</feature>
<evidence type="ECO:0000256" key="6">
    <source>
        <dbReference type="SAM" id="Phobius"/>
    </source>
</evidence>
<dbReference type="EMBL" id="FJOG01000017">
    <property type="protein sequence ID" value="CZR61246.1"/>
    <property type="molecule type" value="Genomic_DNA"/>
</dbReference>
<evidence type="ECO:0000313" key="8">
    <source>
        <dbReference type="EMBL" id="CZR61246.1"/>
    </source>
</evidence>
<feature type="transmembrane region" description="Helical" evidence="6">
    <location>
        <begin position="121"/>
        <end position="139"/>
    </location>
</feature>
<evidence type="ECO:0000256" key="2">
    <source>
        <dbReference type="ARBA" id="ARBA00022692"/>
    </source>
</evidence>
<name>A0A1L7X8B0_9HELO</name>
<keyword evidence="4 6" id="KW-0472">Membrane</keyword>
<dbReference type="SMART" id="SM00693">
    <property type="entry name" value="DysFN"/>
    <property type="match status" value="1"/>
</dbReference>
<dbReference type="AlphaFoldDB" id="A0A1L7X8B0"/>
<feature type="compositionally biased region" description="Basic and acidic residues" evidence="5">
    <location>
        <begin position="539"/>
        <end position="565"/>
    </location>
</feature>
<dbReference type="InterPro" id="IPR006614">
    <property type="entry name" value="Peroxin/Ferlin"/>
</dbReference>
<feature type="region of interest" description="Disordered" evidence="5">
    <location>
        <begin position="1"/>
        <end position="36"/>
    </location>
</feature>
<feature type="region of interest" description="Disordered" evidence="5">
    <location>
        <begin position="539"/>
        <end position="619"/>
    </location>
</feature>
<dbReference type="GO" id="GO:0005778">
    <property type="term" value="C:peroxisomal membrane"/>
    <property type="evidence" value="ECO:0007669"/>
    <property type="project" value="TreeGrafter"/>
</dbReference>
<evidence type="ECO:0000259" key="7">
    <source>
        <dbReference type="SMART" id="SM00693"/>
    </source>
</evidence>
<dbReference type="GO" id="GO:0007031">
    <property type="term" value="P:peroxisome organization"/>
    <property type="evidence" value="ECO:0007669"/>
    <property type="project" value="UniProtKB-ARBA"/>
</dbReference>
<dbReference type="Pfam" id="PF06398">
    <property type="entry name" value="Pex24p"/>
    <property type="match status" value="1"/>
</dbReference>
<feature type="transmembrane region" description="Helical" evidence="6">
    <location>
        <begin position="226"/>
        <end position="245"/>
    </location>
</feature>
<feature type="region of interest" description="Disordered" evidence="5">
    <location>
        <begin position="301"/>
        <end position="329"/>
    </location>
</feature>
<dbReference type="Proteomes" id="UP000184330">
    <property type="component" value="Unassembled WGS sequence"/>
</dbReference>
<dbReference type="STRING" id="576137.A0A1L7X8B0"/>
<gene>
    <name evidence="8" type="ORF">PAC_11142</name>
</gene>
<evidence type="ECO:0000256" key="5">
    <source>
        <dbReference type="SAM" id="MobiDB-lite"/>
    </source>
</evidence>
<dbReference type="PANTHER" id="PTHR31679:SF2">
    <property type="entry name" value="PEROXISOMAL MEMBRANE PROTEIN PEX30-RELATED"/>
    <property type="match status" value="1"/>
</dbReference>
<feature type="compositionally biased region" description="Low complexity" evidence="5">
    <location>
        <begin position="496"/>
        <end position="510"/>
    </location>
</feature>
<accession>A0A1L7X8B0</accession>
<evidence type="ECO:0000256" key="1">
    <source>
        <dbReference type="ARBA" id="ARBA00004127"/>
    </source>
</evidence>
<protein>
    <submittedName>
        <fullName evidence="8">Probable integral peroxisomal membrane protein</fullName>
    </submittedName>
</protein>
<feature type="compositionally biased region" description="Basic and acidic residues" evidence="5">
    <location>
        <begin position="602"/>
        <end position="619"/>
    </location>
</feature>
<feature type="region of interest" description="Disordered" evidence="5">
    <location>
        <begin position="463"/>
        <end position="522"/>
    </location>
</feature>
<comment type="subcellular location">
    <subcellularLocation>
        <location evidence="1">Endomembrane system</location>
        <topology evidence="1">Multi-pass membrane protein</topology>
    </subcellularLocation>
</comment>
<evidence type="ECO:0000256" key="4">
    <source>
        <dbReference type="ARBA" id="ARBA00023136"/>
    </source>
</evidence>
<keyword evidence="9" id="KW-1185">Reference proteome</keyword>
<dbReference type="InterPro" id="IPR052646">
    <property type="entry name" value="Peroxisomal_PEX28-32"/>
</dbReference>
<organism evidence="8 9">
    <name type="scientific">Phialocephala subalpina</name>
    <dbReference type="NCBI Taxonomy" id="576137"/>
    <lineage>
        <taxon>Eukaryota</taxon>
        <taxon>Fungi</taxon>
        <taxon>Dikarya</taxon>
        <taxon>Ascomycota</taxon>
        <taxon>Pezizomycotina</taxon>
        <taxon>Leotiomycetes</taxon>
        <taxon>Helotiales</taxon>
        <taxon>Mollisiaceae</taxon>
        <taxon>Phialocephala</taxon>
        <taxon>Phialocephala fortinii species complex</taxon>
    </lineage>
</organism>
<dbReference type="InterPro" id="IPR010482">
    <property type="entry name" value="TECPR1-like_DysF"/>
</dbReference>
<keyword evidence="2 6" id="KW-0812">Transmembrane</keyword>